<dbReference type="AlphaFoldDB" id="W4KDC6"/>
<dbReference type="RefSeq" id="XP_009543590.1">
    <property type="nucleotide sequence ID" value="XM_009545295.1"/>
</dbReference>
<feature type="region of interest" description="Disordered" evidence="1">
    <location>
        <begin position="369"/>
        <end position="397"/>
    </location>
</feature>
<gene>
    <name evidence="4" type="ORF">HETIRDRAFT_314002</name>
</gene>
<feature type="domain" description="Myb-like" evidence="2">
    <location>
        <begin position="307"/>
        <end position="362"/>
    </location>
</feature>
<protein>
    <submittedName>
        <fullName evidence="4">Uncharacterized protein</fullName>
    </submittedName>
</protein>
<feature type="domain" description="HTH myb-type" evidence="3">
    <location>
        <begin position="313"/>
        <end position="366"/>
    </location>
</feature>
<dbReference type="eggNOG" id="KOG0724">
    <property type="taxonomic scope" value="Eukaryota"/>
</dbReference>
<feature type="region of interest" description="Disordered" evidence="1">
    <location>
        <begin position="141"/>
        <end position="162"/>
    </location>
</feature>
<dbReference type="CDD" id="cd00167">
    <property type="entry name" value="SANT"/>
    <property type="match status" value="1"/>
</dbReference>
<dbReference type="InParanoid" id="W4KDC6"/>
<dbReference type="PROSITE" id="PS51294">
    <property type="entry name" value="HTH_MYB"/>
    <property type="match status" value="1"/>
</dbReference>
<keyword evidence="5" id="KW-1185">Reference proteome</keyword>
<dbReference type="InterPro" id="IPR037830">
    <property type="entry name" value="ZZZ3"/>
</dbReference>
<dbReference type="STRING" id="747525.W4KDC6"/>
<dbReference type="PANTHER" id="PTHR22705">
    <property type="entry name" value="ZINC FINGER, ZZ DOMAIN CONTAINING 3"/>
    <property type="match status" value="1"/>
</dbReference>
<name>W4KDC6_HETIT</name>
<proteinExistence type="predicted"/>
<dbReference type="InterPro" id="IPR017930">
    <property type="entry name" value="Myb_dom"/>
</dbReference>
<accession>W4KDC6</accession>
<evidence type="ECO:0000256" key="1">
    <source>
        <dbReference type="SAM" id="MobiDB-lite"/>
    </source>
</evidence>
<dbReference type="Gene3D" id="1.10.10.60">
    <property type="entry name" value="Homeodomain-like"/>
    <property type="match status" value="1"/>
</dbReference>
<evidence type="ECO:0000313" key="5">
    <source>
        <dbReference type="Proteomes" id="UP000030671"/>
    </source>
</evidence>
<reference evidence="4 5" key="1">
    <citation type="journal article" date="2012" name="New Phytol.">
        <title>Insight into trade-off between wood decay and parasitism from the genome of a fungal forest pathogen.</title>
        <authorList>
            <person name="Olson A."/>
            <person name="Aerts A."/>
            <person name="Asiegbu F."/>
            <person name="Belbahri L."/>
            <person name="Bouzid O."/>
            <person name="Broberg A."/>
            <person name="Canback B."/>
            <person name="Coutinho P.M."/>
            <person name="Cullen D."/>
            <person name="Dalman K."/>
            <person name="Deflorio G."/>
            <person name="van Diepen L.T."/>
            <person name="Dunand C."/>
            <person name="Duplessis S."/>
            <person name="Durling M."/>
            <person name="Gonthier P."/>
            <person name="Grimwood J."/>
            <person name="Fossdal C.G."/>
            <person name="Hansson D."/>
            <person name="Henrissat B."/>
            <person name="Hietala A."/>
            <person name="Himmelstrand K."/>
            <person name="Hoffmeister D."/>
            <person name="Hogberg N."/>
            <person name="James T.Y."/>
            <person name="Karlsson M."/>
            <person name="Kohler A."/>
            <person name="Kues U."/>
            <person name="Lee Y.H."/>
            <person name="Lin Y.C."/>
            <person name="Lind M."/>
            <person name="Lindquist E."/>
            <person name="Lombard V."/>
            <person name="Lucas S."/>
            <person name="Lunden K."/>
            <person name="Morin E."/>
            <person name="Murat C."/>
            <person name="Park J."/>
            <person name="Raffaello T."/>
            <person name="Rouze P."/>
            <person name="Salamov A."/>
            <person name="Schmutz J."/>
            <person name="Solheim H."/>
            <person name="Stahlberg J."/>
            <person name="Velez H."/>
            <person name="de Vries R.P."/>
            <person name="Wiebenga A."/>
            <person name="Woodward S."/>
            <person name="Yakovlev I."/>
            <person name="Garbelotto M."/>
            <person name="Martin F."/>
            <person name="Grigoriev I.V."/>
            <person name="Stenlid J."/>
        </authorList>
    </citation>
    <scope>NUCLEOTIDE SEQUENCE [LARGE SCALE GENOMIC DNA]</scope>
    <source>
        <strain evidence="4 5">TC 32-1</strain>
    </source>
</reference>
<dbReference type="Pfam" id="PF23082">
    <property type="entry name" value="Myb_DNA-binding_2"/>
    <property type="match status" value="1"/>
</dbReference>
<dbReference type="SUPFAM" id="SSF46689">
    <property type="entry name" value="Homeodomain-like"/>
    <property type="match status" value="1"/>
</dbReference>
<dbReference type="InterPro" id="IPR001005">
    <property type="entry name" value="SANT/Myb"/>
</dbReference>
<dbReference type="OrthoDB" id="424753at2759"/>
<evidence type="ECO:0000259" key="2">
    <source>
        <dbReference type="PROSITE" id="PS50090"/>
    </source>
</evidence>
<organism evidence="4 5">
    <name type="scientific">Heterobasidion irregulare (strain TC 32-1)</name>
    <dbReference type="NCBI Taxonomy" id="747525"/>
    <lineage>
        <taxon>Eukaryota</taxon>
        <taxon>Fungi</taxon>
        <taxon>Dikarya</taxon>
        <taxon>Basidiomycota</taxon>
        <taxon>Agaricomycotina</taxon>
        <taxon>Agaricomycetes</taxon>
        <taxon>Russulales</taxon>
        <taxon>Bondarzewiaceae</taxon>
        <taxon>Heterobasidion</taxon>
        <taxon>Heterobasidion annosum species complex</taxon>
    </lineage>
</organism>
<feature type="compositionally biased region" description="Acidic residues" evidence="1">
    <location>
        <begin position="282"/>
        <end position="292"/>
    </location>
</feature>
<dbReference type="Proteomes" id="UP000030671">
    <property type="component" value="Unassembled WGS sequence"/>
</dbReference>
<dbReference type="InterPro" id="IPR009057">
    <property type="entry name" value="Homeodomain-like_sf"/>
</dbReference>
<dbReference type="SMART" id="SM00717">
    <property type="entry name" value="SANT"/>
    <property type="match status" value="1"/>
</dbReference>
<dbReference type="HOGENOM" id="CLU_039073_0_0_1"/>
<dbReference type="KEGG" id="hir:HETIRDRAFT_314002"/>
<evidence type="ECO:0000313" key="4">
    <source>
        <dbReference type="EMBL" id="ETW83852.1"/>
    </source>
</evidence>
<dbReference type="GeneID" id="20670080"/>
<dbReference type="EMBL" id="KI925456">
    <property type="protein sequence ID" value="ETW83852.1"/>
    <property type="molecule type" value="Genomic_DNA"/>
</dbReference>
<dbReference type="PANTHER" id="PTHR22705:SF0">
    <property type="entry name" value="ZZ-TYPE ZINC FINGER-CONTAINING PROTEIN 3"/>
    <property type="match status" value="1"/>
</dbReference>
<feature type="region of interest" description="Disordered" evidence="1">
    <location>
        <begin position="221"/>
        <end position="313"/>
    </location>
</feature>
<evidence type="ECO:0000259" key="3">
    <source>
        <dbReference type="PROSITE" id="PS51294"/>
    </source>
</evidence>
<sequence length="397" mass="44937">MELNRAPTLEAISAFIQSQRALLSQTHSDIERLKQLRRKVTVDPQGFVERIDQKLNDDLFHRHDHLDGATGFIKSIDWALFEAKEQDPARLHMLASDLRLIQSEREVPSSRQCSPLSPLQRLVKDARRTILDPVLESLDFSSDSADESDKLTPHEHRKERERAKIRELRMRRIGEGGLTLPINGGQEDGVFIRRDLDDESGEVDISLQDIMESRAVAIRAMQDTSTEDAKQTNLPPLPTTSSTLHSAPPKPLRPRRSATKAQPTTPLSVKINLQRKKRPQEPEPEQALEEDVESRTTKRPRGSGKPKPETFNQAWSVSEQHLLERLLEEIPDGEKNRWAKISKAMNGRRTARQVASRVQKYFEKLKRFGVQISGTQSGGGASSSRASSLPMTKEDTY</sequence>
<dbReference type="PROSITE" id="PS50090">
    <property type="entry name" value="MYB_LIKE"/>
    <property type="match status" value="1"/>
</dbReference>
<feature type="compositionally biased region" description="Basic and acidic residues" evidence="1">
    <location>
        <begin position="147"/>
        <end position="162"/>
    </location>
</feature>